<evidence type="ECO:0000313" key="4">
    <source>
        <dbReference type="EMBL" id="AHZ73212.1"/>
    </source>
</evidence>
<keyword evidence="2" id="KW-0813">Transport</keyword>
<evidence type="ECO:0000256" key="1">
    <source>
        <dbReference type="ARBA" id="ARBA00009075"/>
    </source>
</evidence>
<dbReference type="PANTHER" id="PTHR34596">
    <property type="entry name" value="CHITOPORIN"/>
    <property type="match status" value="1"/>
</dbReference>
<dbReference type="Proteomes" id="UP000026913">
    <property type="component" value="Chromosome"/>
</dbReference>
<sequence length="445" mass="48980">MTKNKNNKKQGSVTVSKLVRNSFASTPRPTFVCRTTLSLIGCSGLAFALPMTSYAEGFVDDAKATLNLRNAYINRNYTNPAYPQGKAEEWTQNFILDARSGFTPGPVGFGVDVLGLYSQKLDGGKGTGGTQLLPIHDDGRPADNFGRMGVALKGKISKTEVKVGEWMPVLPILRSDDGRSLPQTFRGGQVTSTEISGLTLYGGQFRQNSPRNDASMEDMSMNTKAAFTSDRFNFGGGEYAFNDKRTQVGVWYSELSDIYQQQYFNLSHSQPIGDWTLGANLGYFIGKEDGSAFAGDLDNKTAFAMLSAKYGGNTFYVGLQKLSGDDVWMRVNGTSGGTLANDSYNSSYDNAKEKSWQLRHDYNFVALGVPGLTMMNRYISGDNVHTGTITDGKEWGRESELAYTVQSGPLKNLNVKWRNATIRKSFSTNEFDENRIFISYPISLL</sequence>
<dbReference type="HOGENOM" id="CLU_042378_2_1_6"/>
<name>A0A024EK69_9PSED</name>
<protein>
    <submittedName>
        <fullName evidence="4">Outer membrane porin</fullName>
    </submittedName>
</protein>
<comment type="similarity">
    <text evidence="1">Belongs to the outer membrane porin (Opr) (TC 1.B.25) family.</text>
</comment>
<reference evidence="4 5" key="1">
    <citation type="journal article" date="2012" name="J. Bacteriol.">
        <title>Genome sequence of cold-adapted Pseudomonas mandelii strain JR-1.</title>
        <authorList>
            <person name="Jang S.H."/>
            <person name="Kim J."/>
            <person name="Kim J."/>
            <person name="Hong S."/>
            <person name="Lee C."/>
        </authorList>
    </citation>
    <scope>NUCLEOTIDE SEQUENCE [LARGE SCALE GENOMIC DNA]</scope>
    <source>
        <strain evidence="4 5">JR-1</strain>
    </source>
</reference>
<gene>
    <name evidence="4" type="ORF">OU5_6133</name>
</gene>
<evidence type="ECO:0000256" key="3">
    <source>
        <dbReference type="ARBA" id="ARBA00022729"/>
    </source>
</evidence>
<dbReference type="GO" id="GO:0015288">
    <property type="term" value="F:porin activity"/>
    <property type="evidence" value="ECO:0007669"/>
    <property type="project" value="TreeGrafter"/>
</dbReference>
<dbReference type="GO" id="GO:0016020">
    <property type="term" value="C:membrane"/>
    <property type="evidence" value="ECO:0007669"/>
    <property type="project" value="InterPro"/>
</dbReference>
<dbReference type="Pfam" id="PF03573">
    <property type="entry name" value="OprD"/>
    <property type="match status" value="1"/>
</dbReference>
<dbReference type="InterPro" id="IPR005318">
    <property type="entry name" value="OM_porin_bac"/>
</dbReference>
<accession>A0A024EK69</accession>
<dbReference type="AlphaFoldDB" id="A0A024EK69"/>
<dbReference type="KEGG" id="pman:OU5_6133"/>
<keyword evidence="3" id="KW-0732">Signal</keyword>
<evidence type="ECO:0000256" key="2">
    <source>
        <dbReference type="ARBA" id="ARBA00022448"/>
    </source>
</evidence>
<dbReference type="EMBL" id="CP005960">
    <property type="protein sequence ID" value="AHZ73212.1"/>
    <property type="molecule type" value="Genomic_DNA"/>
</dbReference>
<dbReference type="InterPro" id="IPR023614">
    <property type="entry name" value="Porin_dom_sf"/>
</dbReference>
<proteinExistence type="inferred from homology"/>
<dbReference type="PANTHER" id="PTHR34596:SF2">
    <property type="entry name" value="CHITOPORIN"/>
    <property type="match status" value="1"/>
</dbReference>
<organism evidence="4 5">
    <name type="scientific">Pseudomonas mandelii JR-1</name>
    <dbReference type="NCBI Taxonomy" id="1147786"/>
    <lineage>
        <taxon>Bacteria</taxon>
        <taxon>Pseudomonadati</taxon>
        <taxon>Pseudomonadota</taxon>
        <taxon>Gammaproteobacteria</taxon>
        <taxon>Pseudomonadales</taxon>
        <taxon>Pseudomonadaceae</taxon>
        <taxon>Pseudomonas</taxon>
    </lineage>
</organism>
<dbReference type="Gene3D" id="2.40.160.10">
    <property type="entry name" value="Porin"/>
    <property type="match status" value="1"/>
</dbReference>
<evidence type="ECO:0000313" key="5">
    <source>
        <dbReference type="Proteomes" id="UP000026913"/>
    </source>
</evidence>